<accession>A0A7S0MDV7</accession>
<dbReference type="InterPro" id="IPR001680">
    <property type="entry name" value="WD40_rpt"/>
</dbReference>
<gene>
    <name evidence="5" type="ORF">CCUR1050_LOCUS15668</name>
</gene>
<dbReference type="Gene3D" id="2.130.10.10">
    <property type="entry name" value="YVTN repeat-like/Quinoprotein amine dehydrogenase"/>
    <property type="match status" value="1"/>
</dbReference>
<dbReference type="InterPro" id="IPR019775">
    <property type="entry name" value="WD40_repeat_CS"/>
</dbReference>
<dbReference type="GO" id="GO:0043022">
    <property type="term" value="F:ribosome binding"/>
    <property type="evidence" value="ECO:0007669"/>
    <property type="project" value="InterPro"/>
</dbReference>
<feature type="repeat" description="WD" evidence="4">
    <location>
        <begin position="19"/>
        <end position="60"/>
    </location>
</feature>
<reference evidence="5" key="1">
    <citation type="submission" date="2021-01" db="EMBL/GenBank/DDBJ databases">
        <authorList>
            <person name="Corre E."/>
            <person name="Pelletier E."/>
            <person name="Niang G."/>
            <person name="Scheremetjew M."/>
            <person name="Finn R."/>
            <person name="Kale V."/>
            <person name="Holt S."/>
            <person name="Cochrane G."/>
            <person name="Meng A."/>
            <person name="Brown T."/>
            <person name="Cohen L."/>
        </authorList>
    </citation>
    <scope>NUCLEOTIDE SEQUENCE</scope>
    <source>
        <strain evidence="5">CCAP979/52</strain>
    </source>
</reference>
<dbReference type="SUPFAM" id="SSF50978">
    <property type="entry name" value="WD40 repeat-like"/>
    <property type="match status" value="1"/>
</dbReference>
<protein>
    <recommendedName>
        <fullName evidence="6">Guanine nucleotide-binding protein subunit beta-like protein</fullName>
    </recommendedName>
</protein>
<dbReference type="InterPro" id="IPR045223">
    <property type="entry name" value="RACK1-like"/>
</dbReference>
<proteinExistence type="inferred from homology"/>
<dbReference type="PANTHER" id="PTHR19868">
    <property type="entry name" value="RECEPTOR FOR ACTIVATED PROTEIN KINASE C RACK1"/>
    <property type="match status" value="1"/>
</dbReference>
<keyword evidence="3" id="KW-0677">Repeat</keyword>
<keyword evidence="2 4" id="KW-0853">WD repeat</keyword>
<dbReference type="PROSITE" id="PS00678">
    <property type="entry name" value="WD_REPEATS_1"/>
    <property type="match status" value="3"/>
</dbReference>
<dbReference type="InterPro" id="IPR036322">
    <property type="entry name" value="WD40_repeat_dom_sf"/>
</dbReference>
<evidence type="ECO:0008006" key="6">
    <source>
        <dbReference type="Google" id="ProtNLM"/>
    </source>
</evidence>
<dbReference type="FunFam" id="2.130.10.10:FF:000615">
    <property type="entry name" value="Receptor for activated C kinase 1"/>
    <property type="match status" value="1"/>
</dbReference>
<evidence type="ECO:0000313" key="5">
    <source>
        <dbReference type="EMBL" id="CAD8637984.1"/>
    </source>
</evidence>
<dbReference type="InterPro" id="IPR020472">
    <property type="entry name" value="WD40_PAC1"/>
</dbReference>
<dbReference type="Pfam" id="PF00400">
    <property type="entry name" value="WD40"/>
    <property type="match status" value="6"/>
</dbReference>
<evidence type="ECO:0000256" key="2">
    <source>
        <dbReference type="ARBA" id="ARBA00022574"/>
    </source>
</evidence>
<feature type="repeat" description="WD" evidence="4">
    <location>
        <begin position="111"/>
        <end position="146"/>
    </location>
</feature>
<sequence length="273" mass="30944">MIWEINNKTDVSIIPIKRLRGHSHFVSDVVLSFDGQFCISSSWDKTLNLWDIETGKILKNFIGHKKDVLSVGFSSDNRQIVSSSRDNSIKIWNTIGQCKDTFVDKDSISWISCVRFLPNKNSNILSCSWDGVVKIWNLVEKKVQMRLIGHKGYLSSLSISPDGSLCASGGKDSIIMLWDLQEGKHLYSLNADDPINCMCFSPNRYWLCAGTSKGIKIWDLESKTIIDRLKVAVSNNEIFKNEVICTSMNWTIDGNLFLSGFVDGQLKIWSYEK</sequence>
<dbReference type="InterPro" id="IPR015943">
    <property type="entry name" value="WD40/YVTN_repeat-like_dom_sf"/>
</dbReference>
<comment type="similarity">
    <text evidence="1">Belongs to the WD repeat G protein beta family. Ribosomal protein RACK1 subfamily.</text>
</comment>
<dbReference type="AlphaFoldDB" id="A0A7S0MDV7"/>
<dbReference type="SMART" id="SM00320">
    <property type="entry name" value="WD40"/>
    <property type="match status" value="6"/>
</dbReference>
<organism evidence="5">
    <name type="scientific">Cryptomonas curvata</name>
    <dbReference type="NCBI Taxonomy" id="233186"/>
    <lineage>
        <taxon>Eukaryota</taxon>
        <taxon>Cryptophyceae</taxon>
        <taxon>Cryptomonadales</taxon>
        <taxon>Cryptomonadaceae</taxon>
        <taxon>Cryptomonas</taxon>
    </lineage>
</organism>
<dbReference type="PROSITE" id="PS50294">
    <property type="entry name" value="WD_REPEATS_REGION"/>
    <property type="match status" value="4"/>
</dbReference>
<evidence type="ECO:0000256" key="4">
    <source>
        <dbReference type="PROSITE-ProRule" id="PRU00221"/>
    </source>
</evidence>
<dbReference type="CDD" id="cd00200">
    <property type="entry name" value="WD40"/>
    <property type="match status" value="1"/>
</dbReference>
<feature type="repeat" description="WD" evidence="4">
    <location>
        <begin position="246"/>
        <end position="273"/>
    </location>
</feature>
<feature type="repeat" description="WD" evidence="4">
    <location>
        <begin position="147"/>
        <end position="188"/>
    </location>
</feature>
<evidence type="ECO:0000256" key="1">
    <source>
        <dbReference type="ARBA" id="ARBA00007253"/>
    </source>
</evidence>
<dbReference type="EMBL" id="HBEZ01028354">
    <property type="protein sequence ID" value="CAD8637984.1"/>
    <property type="molecule type" value="Transcribed_RNA"/>
</dbReference>
<feature type="repeat" description="WD" evidence="4">
    <location>
        <begin position="61"/>
        <end position="93"/>
    </location>
</feature>
<name>A0A7S0MDV7_9CRYP</name>
<evidence type="ECO:0000256" key="3">
    <source>
        <dbReference type="ARBA" id="ARBA00022737"/>
    </source>
</evidence>
<dbReference type="PRINTS" id="PR00320">
    <property type="entry name" value="GPROTEINBRPT"/>
</dbReference>
<dbReference type="PROSITE" id="PS50082">
    <property type="entry name" value="WD_REPEATS_2"/>
    <property type="match status" value="5"/>
</dbReference>
<dbReference type="GO" id="GO:0045182">
    <property type="term" value="F:translation regulator activity"/>
    <property type="evidence" value="ECO:0007669"/>
    <property type="project" value="InterPro"/>
</dbReference>